<dbReference type="InterPro" id="IPR026590">
    <property type="entry name" value="Ssirtuin_cat_dom"/>
</dbReference>
<dbReference type="SUPFAM" id="SSF52467">
    <property type="entry name" value="DHS-like NAD/FAD-binding domain"/>
    <property type="match status" value="1"/>
</dbReference>
<dbReference type="Pfam" id="PF02146">
    <property type="entry name" value="SIR2"/>
    <property type="match status" value="1"/>
</dbReference>
<keyword evidence="3" id="KW-0520">NAD</keyword>
<gene>
    <name evidence="6" type="ordered locus">Selin_1270</name>
</gene>
<dbReference type="InterPro" id="IPR003000">
    <property type="entry name" value="Sirtuin"/>
</dbReference>
<comment type="caution">
    <text evidence="4">Lacks conserved residue(s) required for the propagation of feature annotation.</text>
</comment>
<evidence type="ECO:0000259" key="5">
    <source>
        <dbReference type="PROSITE" id="PS50305"/>
    </source>
</evidence>
<evidence type="ECO:0000256" key="3">
    <source>
        <dbReference type="ARBA" id="ARBA00023027"/>
    </source>
</evidence>
<dbReference type="HOGENOM" id="CLU_023643_2_0_0"/>
<dbReference type="InterPro" id="IPR029035">
    <property type="entry name" value="DHS-like_NAD/FAD-binding_dom"/>
</dbReference>
<dbReference type="InterPro" id="IPR050134">
    <property type="entry name" value="NAD-dep_sirtuin_deacylases"/>
</dbReference>
<evidence type="ECO:0000256" key="2">
    <source>
        <dbReference type="ARBA" id="ARBA00022679"/>
    </source>
</evidence>
<evidence type="ECO:0000256" key="4">
    <source>
        <dbReference type="PROSITE-ProRule" id="PRU00236"/>
    </source>
</evidence>
<dbReference type="InParanoid" id="E6W529"/>
<reference evidence="6 7" key="1">
    <citation type="submission" date="2010-12" db="EMBL/GenBank/DDBJ databases">
        <title>Complete sequence of Desulfurispirillum indicum S5.</title>
        <authorList>
            <consortium name="US DOE Joint Genome Institute"/>
            <person name="Lucas S."/>
            <person name="Copeland A."/>
            <person name="Lapidus A."/>
            <person name="Cheng J.-F."/>
            <person name="Goodwin L."/>
            <person name="Pitluck S."/>
            <person name="Chertkov O."/>
            <person name="Held B."/>
            <person name="Detter J.C."/>
            <person name="Han C."/>
            <person name="Tapia R."/>
            <person name="Land M."/>
            <person name="Hauser L."/>
            <person name="Kyrpides N."/>
            <person name="Ivanova N."/>
            <person name="Mikhailova N."/>
            <person name="Haggblom M."/>
            <person name="Rauschenbach I."/>
            <person name="Bini E."/>
            <person name="Woyke T."/>
        </authorList>
    </citation>
    <scope>NUCLEOTIDE SEQUENCE [LARGE SCALE GENOMIC DNA]</scope>
    <source>
        <strain evidence="7">ATCC BAA-1389 / DSM 22839 / S5</strain>
    </source>
</reference>
<feature type="domain" description="Deacetylase sirtuin-type" evidence="5">
    <location>
        <begin position="1"/>
        <end position="276"/>
    </location>
</feature>
<organism evidence="6 7">
    <name type="scientific">Desulfurispirillum indicum (strain ATCC BAA-1389 / DSM 22839 / S5)</name>
    <dbReference type="NCBI Taxonomy" id="653733"/>
    <lineage>
        <taxon>Bacteria</taxon>
        <taxon>Pseudomonadati</taxon>
        <taxon>Chrysiogenota</taxon>
        <taxon>Chrysiogenia</taxon>
        <taxon>Chrysiogenales</taxon>
        <taxon>Chrysiogenaceae</taxon>
        <taxon>Desulfurispirillum</taxon>
    </lineage>
</organism>
<proteinExistence type="predicted"/>
<dbReference type="AlphaFoldDB" id="E6W529"/>
<dbReference type="Proteomes" id="UP000002572">
    <property type="component" value="Chromosome"/>
</dbReference>
<protein>
    <recommendedName>
        <fullName evidence="1">protein acetyllysine N-acetyltransferase</fullName>
        <ecNumber evidence="1">2.3.1.286</ecNumber>
    </recommendedName>
</protein>
<dbReference type="PROSITE" id="PS50305">
    <property type="entry name" value="SIRTUIN"/>
    <property type="match status" value="1"/>
</dbReference>
<evidence type="ECO:0000313" key="6">
    <source>
        <dbReference type="EMBL" id="ADU66005.1"/>
    </source>
</evidence>
<dbReference type="eggNOG" id="COG0846">
    <property type="taxonomic scope" value="Bacteria"/>
</dbReference>
<dbReference type="PANTHER" id="PTHR11085">
    <property type="entry name" value="NAD-DEPENDENT PROTEIN DEACYLASE SIRTUIN-5, MITOCHONDRIAL-RELATED"/>
    <property type="match status" value="1"/>
</dbReference>
<dbReference type="InterPro" id="IPR026591">
    <property type="entry name" value="Sirtuin_cat_small_dom_sf"/>
</dbReference>
<keyword evidence="2" id="KW-0808">Transferase</keyword>
<dbReference type="Gene3D" id="3.40.50.1220">
    <property type="entry name" value="TPP-binding domain"/>
    <property type="match status" value="1"/>
</dbReference>
<sequence length="276" mass="30989">MEYTEKYRKAADVIRNAEAMIITSGAGMGVDSGLPDFRGEKGFWNAYPMYERLGLSFAGAANPRHFDEDPAFGWGFYGHRTNLYRSTTPHDGFNWLKEWSKKFGIDHFVVTSNVDGQFQQAGYADSRILEVHGSIHHLQCTTPCSSEIWANEEDIPVDLDTMRAGYIPSCIRCNAVARPNILMFGDYAWISSRTAEQEERFSAFLNRHRGHRKVIIEMGAGTSVPTIRNLGDRLSTTEDVTLIRINPREYGVRGAHISIDKGALEALQGIGEHLAR</sequence>
<evidence type="ECO:0000313" key="7">
    <source>
        <dbReference type="Proteomes" id="UP000002572"/>
    </source>
</evidence>
<dbReference type="STRING" id="653733.Selin_1270"/>
<dbReference type="GO" id="GO:0070403">
    <property type="term" value="F:NAD+ binding"/>
    <property type="evidence" value="ECO:0007669"/>
    <property type="project" value="InterPro"/>
</dbReference>
<dbReference type="EC" id="2.3.1.286" evidence="1"/>
<name>E6W529_DESIS</name>
<dbReference type="KEGG" id="din:Selin_1270"/>
<dbReference type="Gene3D" id="3.30.1600.10">
    <property type="entry name" value="SIR2/SIRT2 'Small Domain"/>
    <property type="match status" value="1"/>
</dbReference>
<dbReference type="RefSeq" id="WP_013505886.1">
    <property type="nucleotide sequence ID" value="NC_014836.1"/>
</dbReference>
<dbReference type="GO" id="GO:0017136">
    <property type="term" value="F:histone deacetylase activity, NAD-dependent"/>
    <property type="evidence" value="ECO:0007669"/>
    <property type="project" value="TreeGrafter"/>
</dbReference>
<dbReference type="EMBL" id="CP002432">
    <property type="protein sequence ID" value="ADU66005.1"/>
    <property type="molecule type" value="Genomic_DNA"/>
</dbReference>
<evidence type="ECO:0000256" key="1">
    <source>
        <dbReference type="ARBA" id="ARBA00012928"/>
    </source>
</evidence>
<dbReference type="PANTHER" id="PTHR11085:SF4">
    <property type="entry name" value="NAD-DEPENDENT PROTEIN DEACYLASE"/>
    <property type="match status" value="1"/>
</dbReference>
<accession>E6W529</accession>
<dbReference type="OrthoDB" id="9800582at2"/>
<keyword evidence="7" id="KW-1185">Reference proteome</keyword>